<proteinExistence type="predicted"/>
<evidence type="ECO:0000313" key="3">
    <source>
        <dbReference type="EMBL" id="RKP33657.1"/>
    </source>
</evidence>
<dbReference type="AlphaFoldDB" id="A0A4P9ZK95"/>
<keyword evidence="4" id="KW-1185">Reference proteome</keyword>
<sequence>MVLFRSFTARFSARATPSMVLTRGLQTTRMVRQSSPVNAEELRKAAPTKIVYTRKGSVRSALFGLFFGATFASIFGASYLVEEIQKANVKLLSTVDDLYKETEKVRGYLKRIDELEKQMQVLESKMATKDHVSKVNDDMRRLYDQTSRDQLSLRAQIRDVEQDIHAALKSEGKTINL</sequence>
<dbReference type="PANTHER" id="PTHR37849:SF1">
    <property type="entry name" value="YALI0E11605P"/>
    <property type="match status" value="1"/>
</dbReference>
<feature type="transmembrane region" description="Helical" evidence="2">
    <location>
        <begin position="61"/>
        <end position="81"/>
    </location>
</feature>
<accession>A0A4P9ZK95</accession>
<evidence type="ECO:0000256" key="1">
    <source>
        <dbReference type="SAM" id="Coils"/>
    </source>
</evidence>
<keyword evidence="2" id="KW-1133">Transmembrane helix</keyword>
<organism evidence="3 4">
    <name type="scientific">Dimargaris cristalligena</name>
    <dbReference type="NCBI Taxonomy" id="215637"/>
    <lineage>
        <taxon>Eukaryota</taxon>
        <taxon>Fungi</taxon>
        <taxon>Fungi incertae sedis</taxon>
        <taxon>Zoopagomycota</taxon>
        <taxon>Kickxellomycotina</taxon>
        <taxon>Dimargaritomycetes</taxon>
        <taxon>Dimargaritales</taxon>
        <taxon>Dimargaritaceae</taxon>
        <taxon>Dimargaris</taxon>
    </lineage>
</organism>
<keyword evidence="2" id="KW-0472">Membrane</keyword>
<protein>
    <submittedName>
        <fullName evidence="3">Uncharacterized protein</fullName>
    </submittedName>
</protein>
<dbReference type="PANTHER" id="PTHR37849">
    <property type="entry name" value="YALI0E11605P"/>
    <property type="match status" value="1"/>
</dbReference>
<dbReference type="Proteomes" id="UP000268162">
    <property type="component" value="Unassembled WGS sequence"/>
</dbReference>
<gene>
    <name evidence="3" type="ORF">BJ085DRAFT_32191</name>
</gene>
<reference evidence="4" key="1">
    <citation type="journal article" date="2018" name="Nat. Microbiol.">
        <title>Leveraging single-cell genomics to expand the fungal tree of life.</title>
        <authorList>
            <person name="Ahrendt S.R."/>
            <person name="Quandt C.A."/>
            <person name="Ciobanu D."/>
            <person name="Clum A."/>
            <person name="Salamov A."/>
            <person name="Andreopoulos B."/>
            <person name="Cheng J.F."/>
            <person name="Woyke T."/>
            <person name="Pelin A."/>
            <person name="Henrissat B."/>
            <person name="Reynolds N.K."/>
            <person name="Benny G.L."/>
            <person name="Smith M.E."/>
            <person name="James T.Y."/>
            <person name="Grigoriev I.V."/>
        </authorList>
    </citation>
    <scope>NUCLEOTIDE SEQUENCE [LARGE SCALE GENOMIC DNA]</scope>
    <source>
        <strain evidence="4">RSA 468</strain>
    </source>
</reference>
<evidence type="ECO:0000256" key="2">
    <source>
        <dbReference type="SAM" id="Phobius"/>
    </source>
</evidence>
<name>A0A4P9ZK95_9FUNG</name>
<feature type="coiled-coil region" evidence="1">
    <location>
        <begin position="98"/>
        <end position="132"/>
    </location>
</feature>
<evidence type="ECO:0000313" key="4">
    <source>
        <dbReference type="Proteomes" id="UP000268162"/>
    </source>
</evidence>
<dbReference type="STRING" id="215637.A0A4P9ZK95"/>
<dbReference type="OrthoDB" id="5331396at2759"/>
<dbReference type="EMBL" id="ML003663">
    <property type="protein sequence ID" value="RKP33657.1"/>
    <property type="molecule type" value="Genomic_DNA"/>
</dbReference>
<keyword evidence="2" id="KW-0812">Transmembrane</keyword>
<keyword evidence="1" id="KW-0175">Coiled coil</keyword>